<sequence>MPCVKKSTLSSALTVATATLSSIYSGSVPTSAPAAVQTSVSVSVSVAASSAVASSAAAQATGASSSSVAPTSTNQTTYAGINIAGFDFGCGTDGTCTVDGITVPSTGAAQMQHFYKNDNMNIFRLPVGWQYLTNNVVGGDLDSTNFGKYDELMQSCLDLGAKVIGQGGPTNDQFAALWTSLATKYADSPNVIFGIMNEPHDVTTSTWAESVQAAVTAIRKVAPDHWLLIPGSTYSSAAALPTEAGPDLLKVTNPDGSTKNIYFDVHKYLDSDNSGTHTDCTTNNIDDAFAPLAKWLRSNGRQAMLTETGGGNTESCEKYVCEQFAYLNENADVFLGYVGWSAGGFDSTYELYLTPTGTSADSMTDTPLMSKCFAR</sequence>
<name>A0ABR1NU50_DIAER</name>
<evidence type="ECO:0000256" key="2">
    <source>
        <dbReference type="ARBA" id="ARBA00005641"/>
    </source>
</evidence>
<evidence type="ECO:0000256" key="6">
    <source>
        <dbReference type="RuleBase" id="RU361153"/>
    </source>
</evidence>
<evidence type="ECO:0000256" key="5">
    <source>
        <dbReference type="ARBA" id="ARBA00023295"/>
    </source>
</evidence>
<keyword evidence="5 6" id="KW-0326">Glycosidase</keyword>
<dbReference type="EC" id="3.2.1.4" evidence="3"/>
<evidence type="ECO:0000313" key="9">
    <source>
        <dbReference type="Proteomes" id="UP001430848"/>
    </source>
</evidence>
<evidence type="ECO:0000259" key="7">
    <source>
        <dbReference type="Pfam" id="PF00150"/>
    </source>
</evidence>
<proteinExistence type="inferred from homology"/>
<reference evidence="8 9" key="1">
    <citation type="submission" date="2024-02" db="EMBL/GenBank/DDBJ databases">
        <title>De novo assembly and annotation of 12 fungi associated with fruit tree decline syndrome in Ontario, Canada.</title>
        <authorList>
            <person name="Sulman M."/>
            <person name="Ellouze W."/>
            <person name="Ilyukhin E."/>
        </authorList>
    </citation>
    <scope>NUCLEOTIDE SEQUENCE [LARGE SCALE GENOMIC DNA]</scope>
    <source>
        <strain evidence="8 9">M169</strain>
    </source>
</reference>
<feature type="domain" description="Glycoside hydrolase family 5" evidence="7">
    <location>
        <begin position="96"/>
        <end position="341"/>
    </location>
</feature>
<dbReference type="InterPro" id="IPR018087">
    <property type="entry name" value="Glyco_hydro_5_CS"/>
</dbReference>
<dbReference type="Pfam" id="PF00150">
    <property type="entry name" value="Cellulase"/>
    <property type="match status" value="1"/>
</dbReference>
<dbReference type="PANTHER" id="PTHR34142:SF5">
    <property type="entry name" value="CBM1 DOMAIN-CONTAINING PROTEIN"/>
    <property type="match status" value="1"/>
</dbReference>
<keyword evidence="4 6" id="KW-0378">Hydrolase</keyword>
<dbReference type="PANTHER" id="PTHR34142">
    <property type="entry name" value="ENDO-BETA-1,4-GLUCANASE A"/>
    <property type="match status" value="1"/>
</dbReference>
<evidence type="ECO:0000256" key="4">
    <source>
        <dbReference type="ARBA" id="ARBA00022801"/>
    </source>
</evidence>
<dbReference type="EMBL" id="JAKNSF020000107">
    <property type="protein sequence ID" value="KAK7715613.1"/>
    <property type="molecule type" value="Genomic_DNA"/>
</dbReference>
<accession>A0ABR1NU50</accession>
<dbReference type="PROSITE" id="PS00659">
    <property type="entry name" value="GLYCOSYL_HYDROL_F5"/>
    <property type="match status" value="1"/>
</dbReference>
<evidence type="ECO:0000256" key="3">
    <source>
        <dbReference type="ARBA" id="ARBA00012601"/>
    </source>
</evidence>
<dbReference type="InterPro" id="IPR017853">
    <property type="entry name" value="GH"/>
</dbReference>
<evidence type="ECO:0000256" key="1">
    <source>
        <dbReference type="ARBA" id="ARBA00000966"/>
    </source>
</evidence>
<evidence type="ECO:0000313" key="8">
    <source>
        <dbReference type="EMBL" id="KAK7715613.1"/>
    </source>
</evidence>
<dbReference type="SUPFAM" id="SSF51445">
    <property type="entry name" value="(Trans)glycosidases"/>
    <property type="match status" value="1"/>
</dbReference>
<comment type="similarity">
    <text evidence="2 6">Belongs to the glycosyl hydrolase 5 (cellulase A) family.</text>
</comment>
<dbReference type="Proteomes" id="UP001430848">
    <property type="component" value="Unassembled WGS sequence"/>
</dbReference>
<comment type="catalytic activity">
    <reaction evidence="1">
        <text>Endohydrolysis of (1-&gt;4)-beta-D-glucosidic linkages in cellulose, lichenin and cereal beta-D-glucans.</text>
        <dbReference type="EC" id="3.2.1.4"/>
    </reaction>
</comment>
<dbReference type="InterPro" id="IPR001547">
    <property type="entry name" value="Glyco_hydro_5"/>
</dbReference>
<comment type="caution">
    <text evidence="8">The sequence shown here is derived from an EMBL/GenBank/DDBJ whole genome shotgun (WGS) entry which is preliminary data.</text>
</comment>
<keyword evidence="9" id="KW-1185">Reference proteome</keyword>
<dbReference type="Gene3D" id="3.20.20.80">
    <property type="entry name" value="Glycosidases"/>
    <property type="match status" value="1"/>
</dbReference>
<gene>
    <name evidence="8" type="ORF">SLS63_011369</name>
</gene>
<protein>
    <recommendedName>
        <fullName evidence="3">cellulase</fullName>
        <ecNumber evidence="3">3.2.1.4</ecNumber>
    </recommendedName>
</protein>
<organism evidence="8 9">
    <name type="scientific">Diaporthe eres</name>
    <name type="common">Phomopsis oblonga</name>
    <dbReference type="NCBI Taxonomy" id="83184"/>
    <lineage>
        <taxon>Eukaryota</taxon>
        <taxon>Fungi</taxon>
        <taxon>Dikarya</taxon>
        <taxon>Ascomycota</taxon>
        <taxon>Pezizomycotina</taxon>
        <taxon>Sordariomycetes</taxon>
        <taxon>Sordariomycetidae</taxon>
        <taxon>Diaporthales</taxon>
        <taxon>Diaporthaceae</taxon>
        <taxon>Diaporthe</taxon>
        <taxon>Diaporthe eres species complex</taxon>
    </lineage>
</organism>